<keyword evidence="2" id="KW-1133">Transmembrane helix</keyword>
<evidence type="ECO:0000313" key="4">
    <source>
        <dbReference type="Proteomes" id="UP000322667"/>
    </source>
</evidence>
<gene>
    <name evidence="3" type="ORF">ES332_D01G106500v1</name>
</gene>
<dbReference type="Proteomes" id="UP000322667">
    <property type="component" value="Chromosome D01"/>
</dbReference>
<feature type="region of interest" description="Disordered" evidence="1">
    <location>
        <begin position="1"/>
        <end position="53"/>
    </location>
</feature>
<name>A0A5D2M7L1_GOSTO</name>
<protein>
    <submittedName>
        <fullName evidence="3">Uncharacterized protein</fullName>
    </submittedName>
</protein>
<keyword evidence="2" id="KW-0812">Transmembrane</keyword>
<organism evidence="3 4">
    <name type="scientific">Gossypium tomentosum</name>
    <name type="common">Hawaiian cotton</name>
    <name type="synonym">Gossypium sandvicense</name>
    <dbReference type="NCBI Taxonomy" id="34277"/>
    <lineage>
        <taxon>Eukaryota</taxon>
        <taxon>Viridiplantae</taxon>
        <taxon>Streptophyta</taxon>
        <taxon>Embryophyta</taxon>
        <taxon>Tracheophyta</taxon>
        <taxon>Spermatophyta</taxon>
        <taxon>Magnoliopsida</taxon>
        <taxon>eudicotyledons</taxon>
        <taxon>Gunneridae</taxon>
        <taxon>Pentapetalae</taxon>
        <taxon>rosids</taxon>
        <taxon>malvids</taxon>
        <taxon>Malvales</taxon>
        <taxon>Malvaceae</taxon>
        <taxon>Malvoideae</taxon>
        <taxon>Gossypium</taxon>
    </lineage>
</organism>
<keyword evidence="2" id="KW-0472">Membrane</keyword>
<keyword evidence="4" id="KW-1185">Reference proteome</keyword>
<proteinExistence type="predicted"/>
<dbReference type="EMBL" id="CM017623">
    <property type="protein sequence ID" value="TYH87283.1"/>
    <property type="molecule type" value="Genomic_DNA"/>
</dbReference>
<reference evidence="3 4" key="1">
    <citation type="submission" date="2019-07" db="EMBL/GenBank/DDBJ databases">
        <title>WGS assembly of Gossypium tomentosum.</title>
        <authorList>
            <person name="Chen Z.J."/>
            <person name="Sreedasyam A."/>
            <person name="Ando A."/>
            <person name="Song Q."/>
            <person name="De L."/>
            <person name="Hulse-Kemp A."/>
            <person name="Ding M."/>
            <person name="Ye W."/>
            <person name="Kirkbride R."/>
            <person name="Jenkins J."/>
            <person name="Plott C."/>
            <person name="Lovell J."/>
            <person name="Lin Y.-M."/>
            <person name="Vaughn R."/>
            <person name="Liu B."/>
            <person name="Li W."/>
            <person name="Simpson S."/>
            <person name="Scheffler B."/>
            <person name="Saski C."/>
            <person name="Grover C."/>
            <person name="Hu G."/>
            <person name="Conover J."/>
            <person name="Carlson J."/>
            <person name="Shu S."/>
            <person name="Boston L."/>
            <person name="Williams M."/>
            <person name="Peterson D."/>
            <person name="Mcgee K."/>
            <person name="Jones D."/>
            <person name="Wendel J."/>
            <person name="Stelly D."/>
            <person name="Grimwood J."/>
            <person name="Schmutz J."/>
        </authorList>
    </citation>
    <scope>NUCLEOTIDE SEQUENCE [LARGE SCALE GENOMIC DNA]</scope>
    <source>
        <strain evidence="3">7179.01</strain>
    </source>
</reference>
<dbReference type="AlphaFoldDB" id="A0A5D2M7L1"/>
<feature type="transmembrane region" description="Helical" evidence="2">
    <location>
        <begin position="80"/>
        <end position="99"/>
    </location>
</feature>
<sequence length="100" mass="11212">MVAGVAREERFSPISKRTRRPGPLSLKKPKRRDRSSPFLTRFRRRKGASDTEAAGSFRWSRYTALVQMGRAAMGQGRWQQVLACGALGLGFLIFAEIVLS</sequence>
<feature type="compositionally biased region" description="Basic and acidic residues" evidence="1">
    <location>
        <begin position="1"/>
        <end position="11"/>
    </location>
</feature>
<evidence type="ECO:0000256" key="2">
    <source>
        <dbReference type="SAM" id="Phobius"/>
    </source>
</evidence>
<evidence type="ECO:0000313" key="3">
    <source>
        <dbReference type="EMBL" id="TYH87283.1"/>
    </source>
</evidence>
<evidence type="ECO:0000256" key="1">
    <source>
        <dbReference type="SAM" id="MobiDB-lite"/>
    </source>
</evidence>
<accession>A0A5D2M7L1</accession>